<organism evidence="2 3">
    <name type="scientific">Halobacillus seohaensis</name>
    <dbReference type="NCBI Taxonomy" id="447421"/>
    <lineage>
        <taxon>Bacteria</taxon>
        <taxon>Bacillati</taxon>
        <taxon>Bacillota</taxon>
        <taxon>Bacilli</taxon>
        <taxon>Bacillales</taxon>
        <taxon>Bacillaceae</taxon>
        <taxon>Halobacillus</taxon>
    </lineage>
</organism>
<evidence type="ECO:0000313" key="3">
    <source>
        <dbReference type="Proteomes" id="UP001596410"/>
    </source>
</evidence>
<name>A0ABW2EPS6_9BACI</name>
<dbReference type="Proteomes" id="UP001596410">
    <property type="component" value="Unassembled WGS sequence"/>
</dbReference>
<dbReference type="EC" id="2.4.-.-" evidence="2"/>
<dbReference type="SUPFAM" id="SSF53756">
    <property type="entry name" value="UDP-Glycosyltransferase/glycogen phosphorylase"/>
    <property type="match status" value="1"/>
</dbReference>
<dbReference type="EMBL" id="JBHSZV010000067">
    <property type="protein sequence ID" value="MFC7064170.1"/>
    <property type="molecule type" value="Genomic_DNA"/>
</dbReference>
<dbReference type="GO" id="GO:0016757">
    <property type="term" value="F:glycosyltransferase activity"/>
    <property type="evidence" value="ECO:0007669"/>
    <property type="project" value="UniProtKB-KW"/>
</dbReference>
<keyword evidence="2" id="KW-0808">Transferase</keyword>
<evidence type="ECO:0000313" key="2">
    <source>
        <dbReference type="EMBL" id="MFC7064170.1"/>
    </source>
</evidence>
<sequence length="332" mass="37568">MKVLLASPNFHQPRGNTVTVQRIANGLKNLAVETEIISTTEEASWTSFPQADLIHGFHAYHFYKFMEKLDKKPDPYMVTITGTDLNHDLFDPQKRKDVFASLHGAQAIHVFDDKAKTVITNELPEIKDKIFTIAQGNSDFPDQNPHIQKEENTILFVLPAGIRRIKDVPAAIHSLQRLHIKYPNIRLWLVGPIIEYDEGDDVKELISEHQEWVSYIGQVPHAKMGSIYQQADVVLNTSYSEGQSSAIIEAMSYGIPVLVSNNAGNRSLVSHKKTGFVYDTQNEFLDYSEQIINNNKIKQGIGQQAKQYIATNHSSTYESEAFLAIYNQILKK</sequence>
<dbReference type="RefSeq" id="WP_204711213.1">
    <property type="nucleotide sequence ID" value="NZ_JBHSZV010000067.1"/>
</dbReference>
<proteinExistence type="predicted"/>
<comment type="caution">
    <text evidence="2">The sequence shown here is derived from an EMBL/GenBank/DDBJ whole genome shotgun (WGS) entry which is preliminary data.</text>
</comment>
<gene>
    <name evidence="2" type="ORF">ACFQIC_20460</name>
</gene>
<dbReference type="CDD" id="cd03801">
    <property type="entry name" value="GT4_PimA-like"/>
    <property type="match status" value="1"/>
</dbReference>
<dbReference type="InterPro" id="IPR001296">
    <property type="entry name" value="Glyco_trans_1"/>
</dbReference>
<dbReference type="InterPro" id="IPR052622">
    <property type="entry name" value="Glycosyltransferase_G1"/>
</dbReference>
<dbReference type="PANTHER" id="PTHR46660:SF2">
    <property type="entry name" value="GLYCOSYLTRANSFERASE 1 DOMAIN-CONTAINING PROTEIN 1"/>
    <property type="match status" value="1"/>
</dbReference>
<evidence type="ECO:0000259" key="1">
    <source>
        <dbReference type="Pfam" id="PF00534"/>
    </source>
</evidence>
<feature type="domain" description="Glycosyl transferase family 1" evidence="1">
    <location>
        <begin position="147"/>
        <end position="307"/>
    </location>
</feature>
<dbReference type="PANTHER" id="PTHR46660">
    <property type="match status" value="1"/>
</dbReference>
<reference evidence="3" key="1">
    <citation type="journal article" date="2019" name="Int. J. Syst. Evol. Microbiol.">
        <title>The Global Catalogue of Microorganisms (GCM) 10K type strain sequencing project: providing services to taxonomists for standard genome sequencing and annotation.</title>
        <authorList>
            <consortium name="The Broad Institute Genomics Platform"/>
            <consortium name="The Broad Institute Genome Sequencing Center for Infectious Disease"/>
            <person name="Wu L."/>
            <person name="Ma J."/>
        </authorList>
    </citation>
    <scope>NUCLEOTIDE SEQUENCE [LARGE SCALE GENOMIC DNA]</scope>
    <source>
        <strain evidence="3">CGMCC 4.1621</strain>
    </source>
</reference>
<keyword evidence="3" id="KW-1185">Reference proteome</keyword>
<protein>
    <submittedName>
        <fullName evidence="2">Glycosyltransferase</fullName>
        <ecNumber evidence="2">2.4.-.-</ecNumber>
    </submittedName>
</protein>
<accession>A0ABW2EPS6</accession>
<keyword evidence="2" id="KW-0328">Glycosyltransferase</keyword>
<dbReference type="Gene3D" id="3.40.50.2000">
    <property type="entry name" value="Glycogen Phosphorylase B"/>
    <property type="match status" value="2"/>
</dbReference>
<dbReference type="Pfam" id="PF00534">
    <property type="entry name" value="Glycos_transf_1"/>
    <property type="match status" value="1"/>
</dbReference>